<dbReference type="SUPFAM" id="SSF55166">
    <property type="entry name" value="Hedgehog/DD-peptidase"/>
    <property type="match status" value="1"/>
</dbReference>
<dbReference type="InterPro" id="IPR009045">
    <property type="entry name" value="Zn_M74/Hedgehog-like"/>
</dbReference>
<dbReference type="AlphaFoldDB" id="A0A1Q6I022"/>
<sequence>MHINSVGGTLGRVFNDSNYLQLEASRALGIRPITSPSDAWHTRRPLVKISSNPDFFVDELTHSMPYLVPEAAELLHEIGRNFNDSLKARGGGAYRLKVTSVLRTPTTVKSLRRRNVNAVETSTHLYGTTFDISHAQFVCDNDSLPRTQEDLKNLLAEVLYDLKGHGRCYVKYERKQACFHITVRPDGS</sequence>
<comment type="caution">
    <text evidence="1">The sequence shown here is derived from an EMBL/GenBank/DDBJ whole genome shotgun (WGS) entry which is preliminary data.</text>
</comment>
<name>A0A1Q6I022_BACUN</name>
<dbReference type="Gene3D" id="3.30.1380.10">
    <property type="match status" value="1"/>
</dbReference>
<evidence type="ECO:0000313" key="2">
    <source>
        <dbReference type="Proteomes" id="UP000186549"/>
    </source>
</evidence>
<dbReference type="EMBL" id="MNQU01000235">
    <property type="protein sequence ID" value="OKZ32255.1"/>
    <property type="molecule type" value="Genomic_DNA"/>
</dbReference>
<gene>
    <name evidence="1" type="ORF">BHV79_11105</name>
</gene>
<organism evidence="1 2">
    <name type="scientific">Bacteroides uniformis</name>
    <dbReference type="NCBI Taxonomy" id="820"/>
    <lineage>
        <taxon>Bacteria</taxon>
        <taxon>Pseudomonadati</taxon>
        <taxon>Bacteroidota</taxon>
        <taxon>Bacteroidia</taxon>
        <taxon>Bacteroidales</taxon>
        <taxon>Bacteroidaceae</taxon>
        <taxon>Bacteroides</taxon>
    </lineage>
</organism>
<dbReference type="InterPro" id="IPR043769">
    <property type="entry name" value="DUF5715"/>
</dbReference>
<proteinExistence type="predicted"/>
<reference evidence="1 2" key="1">
    <citation type="journal article" date="2016" name="Nat. Biotechnol.">
        <title>Measurement of bacterial replication rates in microbial communities.</title>
        <authorList>
            <person name="Brown C.T."/>
            <person name="Olm M.R."/>
            <person name="Thomas B.C."/>
            <person name="Banfield J.F."/>
        </authorList>
    </citation>
    <scope>NUCLEOTIDE SEQUENCE [LARGE SCALE GENOMIC DNA]</scope>
    <source>
        <strain evidence="1">45_41</strain>
    </source>
</reference>
<evidence type="ECO:0000313" key="1">
    <source>
        <dbReference type="EMBL" id="OKZ32255.1"/>
    </source>
</evidence>
<dbReference type="Proteomes" id="UP000186549">
    <property type="component" value="Unassembled WGS sequence"/>
</dbReference>
<dbReference type="Pfam" id="PF18979">
    <property type="entry name" value="DUF5715"/>
    <property type="match status" value="1"/>
</dbReference>
<accession>A0A1Q6I022</accession>
<protein>
    <submittedName>
        <fullName evidence="1">Uncharacterized protein</fullName>
    </submittedName>
</protein>